<feature type="region of interest" description="Disordered" evidence="1">
    <location>
        <begin position="410"/>
        <end position="436"/>
    </location>
</feature>
<organism evidence="3">
    <name type="scientific">Fopius arisanus</name>
    <dbReference type="NCBI Taxonomy" id="64838"/>
    <lineage>
        <taxon>Eukaryota</taxon>
        <taxon>Metazoa</taxon>
        <taxon>Ecdysozoa</taxon>
        <taxon>Arthropoda</taxon>
        <taxon>Hexapoda</taxon>
        <taxon>Insecta</taxon>
        <taxon>Pterygota</taxon>
        <taxon>Neoptera</taxon>
        <taxon>Endopterygota</taxon>
        <taxon>Hymenoptera</taxon>
        <taxon>Apocrita</taxon>
        <taxon>Ichneumonoidea</taxon>
        <taxon>Braconidae</taxon>
        <taxon>Opiinae</taxon>
        <taxon>Fopius</taxon>
    </lineage>
</organism>
<dbReference type="Pfam" id="PF13837">
    <property type="entry name" value="Myb_DNA-bind_4"/>
    <property type="match status" value="1"/>
</dbReference>
<dbReference type="EMBL" id="GBYB01006708">
    <property type="protein sequence ID" value="JAG76475.1"/>
    <property type="molecule type" value="Transcribed_RNA"/>
</dbReference>
<dbReference type="Gene3D" id="1.10.10.60">
    <property type="entry name" value="Homeodomain-like"/>
    <property type="match status" value="1"/>
</dbReference>
<reference evidence="5" key="2">
    <citation type="submission" date="2025-04" db="UniProtKB">
        <authorList>
            <consortium name="RefSeq"/>
        </authorList>
    </citation>
    <scope>IDENTIFICATION</scope>
    <source>
        <strain evidence="5">USDA-PBARC FA_bdor</strain>
        <tissue evidence="5">Whole organism</tissue>
    </source>
</reference>
<reference evidence="3" key="1">
    <citation type="submission" date="2015-01" db="EMBL/GenBank/DDBJ databases">
        <title>Transcriptome Assembly of Fopius arisanus.</title>
        <authorList>
            <person name="Geib S."/>
        </authorList>
    </citation>
    <scope>NUCLEOTIDE SEQUENCE</scope>
</reference>
<sequence>MKMSDTTDNNKYKWTPESTTLLVSVWTDRQVQKQLEYAVKPQLIWESIAKYMSKKGYGVTARQCRSRMKQVLVCYREAKKTGTRAGVERYYESIDKVLENKRLSRGEAEAEGEIGTDAGGVDTVDASEFVLKSPEKEIKTHANFLMRRNKLEDPPEPLIRQIDIDPRPWTYLPQEYYADSSESNETVLARPHRSLSPTIRDPRMNFEPKTLRSNMKSVRRSLPEDRYRYNTLEANRFSEMPLKNTVQNVQNQIIQENMLLKNQLSENYMSNQGPQSLDYCNFPPRNYPPDNMMYYPTRQSTNLARIQSQLQQCALSERLDNPKSFIPFTTKNSENVNYKIPLRSQTYPSDIAPNLNEAFCQGKMSQPVAAHNLNETYDQDNDMFPVNTTTITNNATFNDDTLSIEFIEESPSPSENGLISSKNQSPNPPNAPFRKKKAQKLEQLMLSAITSQTEVVNKILAAQDSMVTRILDRDQNRQDRLENRLDQLMNVVQATVLNKSGGGTEKSVDHTPPAIIPSGPLCFSPPPKPGTVPPKLDLVPPKPCRVPCTSPSSNIELITQSSVTTRPGVIRPSKPGTIWSKLGPVSASPFVQAQKEMNTAAGLPPSVSNDWKMKSSAERRIAMGSLSIFEGKVAMEETQRFLQAEKLMEERIENARQIVFQNIGKKPDTQPARRQLFNFKQAEDKEEREIKCPSVAKILTANFLDIERQAEERSRYFPIFKYKNERNDELLSGQGEGYARLRNLDQVLAFNTSTPTKLEQKPRQSEVDDVPKQTIQQLAQLVMQSARWKQTANRVEPISSAPPPPPLPSASYDNYAQRQGYNKARDWLQDRYSYGVEPSKGPMGFVNPRNYRERENEEMRERQDFKTIGFNPEILSSNQYERDEYLLEKERMAGRQRYIKGNYGNSGQRDINKFAQDGVGQKDKRNRESDVEDNDEYLDTTTTLKPYRKTSLTSSGTSGTGTAKNAAGCAIS</sequence>
<dbReference type="KEGG" id="fas:105272213"/>
<dbReference type="GeneID" id="105272213"/>
<dbReference type="Proteomes" id="UP000694866">
    <property type="component" value="Unplaced"/>
</dbReference>
<evidence type="ECO:0000256" key="1">
    <source>
        <dbReference type="SAM" id="MobiDB-lite"/>
    </source>
</evidence>
<protein>
    <submittedName>
        <fullName evidence="3">MSANTD2_0 protein</fullName>
    </submittedName>
</protein>
<dbReference type="RefSeq" id="XP_011312508.1">
    <property type="nucleotide sequence ID" value="XM_011314206.1"/>
</dbReference>
<dbReference type="PANTHER" id="PTHR47595">
    <property type="entry name" value="HEAT SHOCK 70 KDA PROTEIN 14"/>
    <property type="match status" value="1"/>
</dbReference>
<evidence type="ECO:0000313" key="5">
    <source>
        <dbReference type="RefSeq" id="XP_011312508.1"/>
    </source>
</evidence>
<dbReference type="OrthoDB" id="691673at2759"/>
<dbReference type="InterPro" id="IPR044822">
    <property type="entry name" value="Myb_DNA-bind_4"/>
</dbReference>
<keyword evidence="4" id="KW-1185">Reference proteome</keyword>
<feature type="compositionally biased region" description="Low complexity" evidence="1">
    <location>
        <begin position="950"/>
        <end position="962"/>
    </location>
</feature>
<accession>A0A0C9PYX4</accession>
<name>A0A0C9PYX4_9HYME</name>
<evidence type="ECO:0000313" key="4">
    <source>
        <dbReference type="Proteomes" id="UP000694866"/>
    </source>
</evidence>
<accession>A0A9R1TP17</accession>
<feature type="domain" description="Myb-like" evidence="2">
    <location>
        <begin position="6"/>
        <end position="72"/>
    </location>
</feature>
<dbReference type="InterPro" id="IPR001005">
    <property type="entry name" value="SANT/Myb"/>
</dbReference>
<gene>
    <name evidence="3" type="primary">MSANTD2_0</name>
    <name evidence="5" type="synonym">LOC105272213</name>
    <name evidence="3" type="ORF">g.24698</name>
</gene>
<feature type="compositionally biased region" description="Basic and acidic residues" evidence="1">
    <location>
        <begin position="920"/>
        <end position="929"/>
    </location>
</feature>
<feature type="region of interest" description="Disordered" evidence="1">
    <location>
        <begin position="919"/>
        <end position="972"/>
    </location>
</feature>
<dbReference type="PANTHER" id="PTHR47595:SF1">
    <property type="entry name" value="MYB_SANT-LIKE DNA-BINDING DOMAIN-CONTAINING PROTEIN"/>
    <property type="match status" value="1"/>
</dbReference>
<evidence type="ECO:0000259" key="2">
    <source>
        <dbReference type="PROSITE" id="PS50090"/>
    </source>
</evidence>
<dbReference type="AlphaFoldDB" id="A0A0C9PYX4"/>
<evidence type="ECO:0000313" key="3">
    <source>
        <dbReference type="EMBL" id="JAG76475.1"/>
    </source>
</evidence>
<dbReference type="PROSITE" id="PS50090">
    <property type="entry name" value="MYB_LIKE"/>
    <property type="match status" value="1"/>
</dbReference>
<feature type="region of interest" description="Disordered" evidence="1">
    <location>
        <begin position="182"/>
        <end position="205"/>
    </location>
</feature>
<proteinExistence type="predicted"/>